<dbReference type="InterPro" id="IPR002528">
    <property type="entry name" value="MATE_fam"/>
</dbReference>
<feature type="transmembrane region" description="Helical" evidence="6">
    <location>
        <begin position="1841"/>
        <end position="1863"/>
    </location>
</feature>
<evidence type="ECO:0000259" key="9">
    <source>
        <dbReference type="Pfam" id="PF26584"/>
    </source>
</evidence>
<feature type="transmembrane region" description="Helical" evidence="6">
    <location>
        <begin position="1672"/>
        <end position="1699"/>
    </location>
</feature>
<evidence type="ECO:0000313" key="11">
    <source>
        <dbReference type="Proteomes" id="UP000290289"/>
    </source>
</evidence>
<dbReference type="Pfam" id="PF01554">
    <property type="entry name" value="MatE"/>
    <property type="match status" value="4"/>
</dbReference>
<keyword evidence="3 6" id="KW-0812">Transmembrane</keyword>
<feature type="transmembrane region" description="Helical" evidence="6">
    <location>
        <begin position="937"/>
        <end position="962"/>
    </location>
</feature>
<dbReference type="GO" id="GO:0016020">
    <property type="term" value="C:membrane"/>
    <property type="evidence" value="ECO:0007669"/>
    <property type="project" value="UniProtKB-SubCell"/>
</dbReference>
<dbReference type="Pfam" id="PF26584">
    <property type="entry name" value="At1g61900"/>
    <property type="match status" value="2"/>
</dbReference>
<dbReference type="GO" id="GO:0015297">
    <property type="term" value="F:antiporter activity"/>
    <property type="evidence" value="ECO:0007669"/>
    <property type="project" value="InterPro"/>
</dbReference>
<keyword evidence="7" id="KW-0175">Coiled coil</keyword>
<evidence type="ECO:0000256" key="4">
    <source>
        <dbReference type="ARBA" id="ARBA00022989"/>
    </source>
</evidence>
<evidence type="ECO:0000259" key="8">
    <source>
        <dbReference type="Pfam" id="PF19160"/>
    </source>
</evidence>
<dbReference type="CDD" id="cd13132">
    <property type="entry name" value="MATE_eukaryotic"/>
    <property type="match status" value="2"/>
</dbReference>
<feature type="transmembrane region" description="Helical" evidence="6">
    <location>
        <begin position="681"/>
        <end position="702"/>
    </location>
</feature>
<feature type="transmembrane region" description="Helical" evidence="6">
    <location>
        <begin position="1611"/>
        <end position="1632"/>
    </location>
</feature>
<comment type="similarity">
    <text evidence="2 6">Belongs to the multi antimicrobial extrusion (MATE) (TC 2.A.66.1) family.</text>
</comment>
<evidence type="ECO:0000256" key="7">
    <source>
        <dbReference type="SAM" id="Coils"/>
    </source>
</evidence>
<keyword evidence="11" id="KW-1185">Reference proteome</keyword>
<feature type="transmembrane region" description="Helical" evidence="6">
    <location>
        <begin position="723"/>
        <end position="746"/>
    </location>
</feature>
<dbReference type="InterPro" id="IPR045069">
    <property type="entry name" value="MATE_euk"/>
</dbReference>
<evidence type="ECO:0000256" key="5">
    <source>
        <dbReference type="ARBA" id="ARBA00023136"/>
    </source>
</evidence>
<evidence type="ECO:0000256" key="2">
    <source>
        <dbReference type="ARBA" id="ARBA00010199"/>
    </source>
</evidence>
<feature type="domain" description="SPARK" evidence="8">
    <location>
        <begin position="217"/>
        <end position="365"/>
    </location>
</feature>
<feature type="domain" description="At1g61900-like C-terminal" evidence="9">
    <location>
        <begin position="1291"/>
        <end position="1357"/>
    </location>
</feature>
<feature type="transmembrane region" description="Helical" evidence="6">
    <location>
        <begin position="982"/>
        <end position="1004"/>
    </location>
</feature>
<dbReference type="GO" id="GO:1990961">
    <property type="term" value="P:xenobiotic detoxification by transmembrane export across the plasma membrane"/>
    <property type="evidence" value="ECO:0007669"/>
    <property type="project" value="InterPro"/>
</dbReference>
<dbReference type="Pfam" id="PF19160">
    <property type="entry name" value="SPARK"/>
    <property type="match status" value="2"/>
</dbReference>
<feature type="transmembrane region" description="Helical" evidence="6">
    <location>
        <begin position="1900"/>
        <end position="1921"/>
    </location>
</feature>
<feature type="domain" description="SPARK" evidence="8">
    <location>
        <begin position="1108"/>
        <end position="1242"/>
    </location>
</feature>
<evidence type="ECO:0000256" key="1">
    <source>
        <dbReference type="ARBA" id="ARBA00004141"/>
    </source>
</evidence>
<feature type="transmembrane region" description="Helical" evidence="6">
    <location>
        <begin position="813"/>
        <end position="840"/>
    </location>
</feature>
<evidence type="ECO:0000256" key="3">
    <source>
        <dbReference type="ARBA" id="ARBA00022692"/>
    </source>
</evidence>
<protein>
    <recommendedName>
        <fullName evidence="6">Protein DETOXIFICATION</fullName>
    </recommendedName>
    <alternativeName>
        <fullName evidence="6">Multidrug and toxic compound extrusion protein</fullName>
    </alternativeName>
</protein>
<feature type="transmembrane region" description="Helical" evidence="6">
    <location>
        <begin position="752"/>
        <end position="773"/>
    </location>
</feature>
<dbReference type="InterPro" id="IPR059003">
    <property type="entry name" value="At1g61900_C"/>
</dbReference>
<comment type="subcellular location">
    <subcellularLocation>
        <location evidence="1">Membrane</location>
        <topology evidence="1">Multi-pass membrane protein</topology>
    </subcellularLocation>
</comment>
<feature type="domain" description="At1g61900-like C-terminal" evidence="9">
    <location>
        <begin position="420"/>
        <end position="493"/>
    </location>
</feature>
<dbReference type="NCBIfam" id="TIGR00797">
    <property type="entry name" value="matE"/>
    <property type="match status" value="2"/>
</dbReference>
<reference evidence="10 11" key="1">
    <citation type="submission" date="2018-10" db="EMBL/GenBank/DDBJ databases">
        <title>A high-quality apple genome assembly.</title>
        <authorList>
            <person name="Hu J."/>
        </authorList>
    </citation>
    <scope>NUCLEOTIDE SEQUENCE [LARGE SCALE GENOMIC DNA]</scope>
    <source>
        <strain evidence="11">cv. HFTH1</strain>
        <tissue evidence="10">Young leaf</tissue>
    </source>
</reference>
<feature type="transmembrane region" description="Helical" evidence="6">
    <location>
        <begin position="1796"/>
        <end position="1821"/>
    </location>
</feature>
<feature type="transmembrane region" description="Helical" evidence="6">
    <location>
        <begin position="1582"/>
        <end position="1605"/>
    </location>
</feature>
<feature type="transmembrane region" description="Helical" evidence="6">
    <location>
        <begin position="1011"/>
        <end position="1035"/>
    </location>
</feature>
<name>A0A498JVA8_MALDO</name>
<feature type="transmembrane region" description="Helical" evidence="6">
    <location>
        <begin position="1499"/>
        <end position="1522"/>
    </location>
</feature>
<dbReference type="PANTHER" id="PTHR11206">
    <property type="entry name" value="MULTIDRUG RESISTANCE PROTEIN"/>
    <property type="match status" value="1"/>
</dbReference>
<feature type="transmembrane region" description="Helical" evidence="6">
    <location>
        <begin position="1720"/>
        <end position="1747"/>
    </location>
</feature>
<accession>A0A498JVA8</accession>
<feature type="transmembrane region" description="Helical" evidence="6">
    <location>
        <begin position="894"/>
        <end position="916"/>
    </location>
</feature>
<feature type="transmembrane region" description="Helical" evidence="6">
    <location>
        <begin position="1542"/>
        <end position="1561"/>
    </location>
</feature>
<feature type="transmembrane region" description="Helical" evidence="6">
    <location>
        <begin position="1870"/>
        <end position="1894"/>
    </location>
</feature>
<sequence>MGNCLRRNSAMVWAGDDNWIDVSQLQPNDKNAHNPEKHRLLGELRSYSSSGASTSSFSTSTSSIGGDQVKIKISKKELEELVVKGGGNMQGLSSVEQLLTWVMINGRDGHDLYYDGRDEMDRQRPWRPVLQSIPEEIEGRKEMVFLRLTAHIFILFLSLHICCCSTLDYLKDPVLSIKQEDSMLPLISPTATPQPFLPLLAPSPLAPYTNTTVPKLSGLCRLNFSVAESLMSVTSIDCWSVFAPLLANVMCCPQLEATLTILVGQSSKETNVLALNGTTAKHCLSDIEQILVGQGANDSLAQICSVHSSNLTDASCPVFDVNEFEDTVDTSKLLAACEKIDPVKECCAQTCENAILEAATRIASKASDLLSTDGAHDLLPDRLSKVNDCKNIVLRWLASKLSPSRAKEVLRGLSNCKINKACPLVFPDMKHVAMGCGNGISNRTACCTAMESYVAHLQKQSLITNLQALDCAASLGMKLRKSNIIEDVYSLCRISLKDFSLQVSGCLLPSLPSDAAFDSSGVSFLCDLNDNIPAPWPTSQGAASSCSKNVKIPALPAAASAGNGLYHDNVMLSLLLASGTVLMMLLMEYSSDNDLSEPMLVPKTSLQQIVSSELEDTLNNTEFSYFQRLRTATWLETKTLYRLAAPAVVVYLLNNVITMSTQIFCGHLGNLELAASSLGNIGIQVFAFGLMLGMGSAVETLCGQAYGAHKYEMLGIYMQRSTILLLATGIPLMIIYIFSKPLLLALGESASISAAAAVFVYGLIPQIFAYACNFPIQKFLQAQSIVFPSAYISAGALVVHIVLSWVVVYKLDWGLLGAALMLSFSWWIIVVAQFVYIVWTPRCKHTWRGFSIRAFSGLWRFFKLSAASAVMLCLETWYYQIIVLIAGLLQDAEIALDALSICMAITGWVFMVSVGFNAAASVRVGNELGAGHPKAAAFAVVMATSSSFLISVVCAIIVLALRDVISYIFTEGETVSNAVSELSPYVAISIILNSIQLVLSGVAVGCGWQAFVAYVNVGCYYIVGIPLGCLLGFKFDFGAQGIWVGMIGGTFMQTVILMWVTFRTNWNKEVEKVRNRLDNWEDKEEHYLKDQVLSIKQKDWSATPIEAAGLCRLNFSVAESLMSVTSIDCWSLEATLTILVGQSSKETNVLALNGTTAKHCLSDIEQILVGQGANDSLAQICSVHSSNLTDASCPVFYVNEFEDTVDTSKLLAACEKIDPVKECCAQTCENAILEAAKRIASKASDLLSTDGAHDLLPDRLSKVNDCKNIVLRWLGSKLSPSRGLSNCKINKACPLVFPDMKHVAMGCGNGISNRTACGTAMESYVAHLQKQSLITNLQTLDCAASLGMKLRKSNIIEGRLDVFCRACLPMQHLTVEESASFLRGPPLKVQLHRAIKIPALPAAASAESGLYHDNVMLSLLLASGMYGHRNHRLLPSLILNDSVQIRYSSDSDLSEPMLVPKTSSLQQIVSSELEDTLNNTDLSNFQRLRTATWLETKTLYRLAAPAVVVYLLNNVISMSTQILCGHLGNLELAASSLGNTGIQVFAYGLMLGMGSAVETLCGQAYGAHKYEMLGIYMQRSTILLLATGIPLTIVYIFSKPLLLALGESASISAAAAVFVYGLIPQIFAYACNFPIQKFLQAQSIVFPSAYISAGALVVHIVLSWVVVYKLDWGLLGAALMLSFSWWIIVVAQFVYIVWTPRCKRTWRGFSIRAFSGLWRFLKLSAASAVMLCLETWYYQIIVLIAGLLEDAEIALDALSICITITGWVFMVSVGFNAAASVRVGNELGVGHPKAAAFAVVMVTTSSFLISVVCAIIVLALRDVISYIFTEGETVSNAVSELSPYVAISIILNGIQPVLSGVAVGCGWQAFVAYVNVGCYYIVGIPLGCLLGFKFDYGVQGIWGGMIGGTFIQTVILIWVTFRTDWNKERDMFMHIIYNIQIVFQVEKVRNRLDNWEDKKERVAVGCGWQAFVAYVNVGCYYIIGIPLGCLLGNLKLDLQPDDKSAHNPKKHRLLGEIRSYLSSGASTSSFSTSTSSIGGDQVKIKIGKKELEELVKGGGNMNSY</sequence>
<keyword evidence="4 6" id="KW-1133">Transmembrane helix</keyword>
<feature type="coiled-coil region" evidence="7">
    <location>
        <begin position="1063"/>
        <end position="1090"/>
    </location>
</feature>
<gene>
    <name evidence="10" type="ORF">DVH24_011715</name>
</gene>
<feature type="transmembrane region" description="Helical" evidence="6">
    <location>
        <begin position="1041"/>
        <end position="1062"/>
    </location>
</feature>
<feature type="transmembrane region" description="Helical" evidence="6">
    <location>
        <begin position="785"/>
        <end position="807"/>
    </location>
</feature>
<evidence type="ECO:0000313" key="10">
    <source>
        <dbReference type="EMBL" id="RXH99390.1"/>
    </source>
</evidence>
<feature type="transmembrane region" description="Helical" evidence="6">
    <location>
        <begin position="1753"/>
        <end position="1775"/>
    </location>
</feature>
<feature type="transmembrane region" description="Helical" evidence="6">
    <location>
        <begin position="1644"/>
        <end position="1666"/>
    </location>
</feature>
<feature type="transmembrane region" description="Helical" evidence="6">
    <location>
        <begin position="861"/>
        <end position="888"/>
    </location>
</feature>
<proteinExistence type="inferred from homology"/>
<organism evidence="10 11">
    <name type="scientific">Malus domestica</name>
    <name type="common">Apple</name>
    <name type="synonym">Pyrus malus</name>
    <dbReference type="NCBI Taxonomy" id="3750"/>
    <lineage>
        <taxon>Eukaryota</taxon>
        <taxon>Viridiplantae</taxon>
        <taxon>Streptophyta</taxon>
        <taxon>Embryophyta</taxon>
        <taxon>Tracheophyta</taxon>
        <taxon>Spermatophyta</taxon>
        <taxon>Magnoliopsida</taxon>
        <taxon>eudicotyledons</taxon>
        <taxon>Gunneridae</taxon>
        <taxon>Pentapetalae</taxon>
        <taxon>rosids</taxon>
        <taxon>fabids</taxon>
        <taxon>Rosales</taxon>
        <taxon>Rosaceae</taxon>
        <taxon>Amygdaloideae</taxon>
        <taxon>Maleae</taxon>
        <taxon>Malus</taxon>
    </lineage>
</organism>
<dbReference type="Proteomes" id="UP000290289">
    <property type="component" value="Chromosome 5"/>
</dbReference>
<dbReference type="GO" id="GO:0042910">
    <property type="term" value="F:xenobiotic transmembrane transporter activity"/>
    <property type="evidence" value="ECO:0007669"/>
    <property type="project" value="InterPro"/>
</dbReference>
<dbReference type="InterPro" id="IPR043891">
    <property type="entry name" value="SPARK"/>
</dbReference>
<evidence type="ECO:0000256" key="6">
    <source>
        <dbReference type="RuleBase" id="RU004914"/>
    </source>
</evidence>
<comment type="caution">
    <text evidence="10">The sequence shown here is derived from an EMBL/GenBank/DDBJ whole genome shotgun (WGS) entry which is preliminary data.</text>
</comment>
<keyword evidence="5 6" id="KW-0472">Membrane</keyword>
<dbReference type="EMBL" id="RDQH01000331">
    <property type="protein sequence ID" value="RXH99390.1"/>
    <property type="molecule type" value="Genomic_DNA"/>
</dbReference>